<evidence type="ECO:0000313" key="4">
    <source>
        <dbReference type="Proteomes" id="UP001153076"/>
    </source>
</evidence>
<dbReference type="SUPFAM" id="SSF48371">
    <property type="entry name" value="ARM repeat"/>
    <property type="match status" value="1"/>
</dbReference>
<comment type="caution">
    <text evidence="3">The sequence shown here is derived from an EMBL/GenBank/DDBJ whole genome shotgun (WGS) entry which is preliminary data.</text>
</comment>
<dbReference type="EMBL" id="JAKOGI010000241">
    <property type="protein sequence ID" value="KAJ8438756.1"/>
    <property type="molecule type" value="Genomic_DNA"/>
</dbReference>
<dbReference type="OrthoDB" id="7537227at2759"/>
<dbReference type="PANTHER" id="PTHR23315">
    <property type="entry name" value="U BOX DOMAIN-CONTAINING"/>
    <property type="match status" value="1"/>
</dbReference>
<dbReference type="InterPro" id="IPR000225">
    <property type="entry name" value="Armadillo"/>
</dbReference>
<dbReference type="InterPro" id="IPR011989">
    <property type="entry name" value="ARM-like"/>
</dbReference>
<dbReference type="Gene3D" id="1.25.10.10">
    <property type="entry name" value="Leucine-rich Repeat Variant"/>
    <property type="match status" value="1"/>
</dbReference>
<gene>
    <name evidence="3" type="ORF">Cgig2_009874</name>
</gene>
<dbReference type="AlphaFoldDB" id="A0A9Q1K9D3"/>
<sequence length="302" mass="32277">MEVKRRAAQSLISKLTSVSGPTRTAALYELRLLTKHDPDIRPVIADEGAIPYLAETLYSPTPLDQESATATLLNVSISCPEALMSTRGLLDALSHALSHHTRHHPSAVQSAAATVYSLVIDENYRPVVGSKRDIVYALIDIVRTPDSPAKSMKDALKALFGLALYPLNRTTMVELGAAAALFGVVVNDGRVGVVEDATAVISQVAGCEESPEAFRRVSGIRVLVDLLDPGTGWSARIRENAVSGLLNLVRFGQGVHRSSPGSLGLAEGPNSSETSGMYVRREASAEDKILEFECLSYGPTLV</sequence>
<evidence type="ECO:0000256" key="2">
    <source>
        <dbReference type="ARBA" id="ARBA00022786"/>
    </source>
</evidence>
<keyword evidence="1" id="KW-0677">Repeat</keyword>
<dbReference type="SMART" id="SM00185">
    <property type="entry name" value="ARM"/>
    <property type="match status" value="3"/>
</dbReference>
<evidence type="ECO:0000256" key="1">
    <source>
        <dbReference type="ARBA" id="ARBA00022737"/>
    </source>
</evidence>
<organism evidence="3 4">
    <name type="scientific">Carnegiea gigantea</name>
    <dbReference type="NCBI Taxonomy" id="171969"/>
    <lineage>
        <taxon>Eukaryota</taxon>
        <taxon>Viridiplantae</taxon>
        <taxon>Streptophyta</taxon>
        <taxon>Embryophyta</taxon>
        <taxon>Tracheophyta</taxon>
        <taxon>Spermatophyta</taxon>
        <taxon>Magnoliopsida</taxon>
        <taxon>eudicotyledons</taxon>
        <taxon>Gunneridae</taxon>
        <taxon>Pentapetalae</taxon>
        <taxon>Caryophyllales</taxon>
        <taxon>Cactineae</taxon>
        <taxon>Cactaceae</taxon>
        <taxon>Cactoideae</taxon>
        <taxon>Echinocereeae</taxon>
        <taxon>Carnegiea</taxon>
    </lineage>
</organism>
<accession>A0A9Q1K9D3</accession>
<proteinExistence type="predicted"/>
<reference evidence="3" key="1">
    <citation type="submission" date="2022-04" db="EMBL/GenBank/DDBJ databases">
        <title>Carnegiea gigantea Genome sequencing and assembly v2.</title>
        <authorList>
            <person name="Copetti D."/>
            <person name="Sanderson M.J."/>
            <person name="Burquez A."/>
            <person name="Wojciechowski M.F."/>
        </authorList>
    </citation>
    <scope>NUCLEOTIDE SEQUENCE</scope>
    <source>
        <strain evidence="3">SGP5-SGP5p</strain>
        <tissue evidence="3">Aerial part</tissue>
    </source>
</reference>
<keyword evidence="2" id="KW-0833">Ubl conjugation pathway</keyword>
<protein>
    <submittedName>
        <fullName evidence="3">Uncharacterized protein</fullName>
    </submittedName>
</protein>
<dbReference type="FunFam" id="1.25.10.10:FF:000561">
    <property type="entry name" value="ARM repeat superfamily protein"/>
    <property type="match status" value="1"/>
</dbReference>
<dbReference type="InterPro" id="IPR016024">
    <property type="entry name" value="ARM-type_fold"/>
</dbReference>
<name>A0A9Q1K9D3_9CARY</name>
<dbReference type="PANTHER" id="PTHR23315:SF238">
    <property type="entry name" value="ARM REPEAT SUPERFAMILY PROTEIN"/>
    <property type="match status" value="1"/>
</dbReference>
<evidence type="ECO:0000313" key="3">
    <source>
        <dbReference type="EMBL" id="KAJ8438756.1"/>
    </source>
</evidence>
<keyword evidence="4" id="KW-1185">Reference proteome</keyword>
<dbReference type="Proteomes" id="UP001153076">
    <property type="component" value="Unassembled WGS sequence"/>
</dbReference>